<dbReference type="OrthoDB" id="1739442at2"/>
<sequence length="121" mass="14117">MNKFFKYLIPIITIFLFIIVMLSGKFLKQPRNSSEDLVSFVYAAMEDCNSNNWPKVKTDTDNIKISWEKIQKRIQFSVERGQLYDMAINIARARGAAIAQDKNNLILELNEILENWNELSK</sequence>
<organism evidence="2 3">
    <name type="scientific">Clostridium botulinum</name>
    <dbReference type="NCBI Taxonomy" id="1491"/>
    <lineage>
        <taxon>Bacteria</taxon>
        <taxon>Bacillati</taxon>
        <taxon>Bacillota</taxon>
        <taxon>Clostridia</taxon>
        <taxon>Eubacteriales</taxon>
        <taxon>Clostridiaceae</taxon>
        <taxon>Clostridium</taxon>
    </lineage>
</organism>
<dbReference type="RefSeq" id="WP_013726550.1">
    <property type="nucleotide sequence ID" value="NZ_LGVO01000060.1"/>
</dbReference>
<comment type="caution">
    <text evidence="2">The sequence shown here is derived from an EMBL/GenBank/DDBJ whole genome shotgun (WGS) entry which is preliminary data.</text>
</comment>
<evidence type="ECO:0008006" key="4">
    <source>
        <dbReference type="Google" id="ProtNLM"/>
    </source>
</evidence>
<keyword evidence="1" id="KW-0472">Membrane</keyword>
<evidence type="ECO:0000313" key="2">
    <source>
        <dbReference type="EMBL" id="KOA83875.1"/>
    </source>
</evidence>
<gene>
    <name evidence="2" type="ORF">ADU74_11840</name>
</gene>
<dbReference type="Proteomes" id="UP000037540">
    <property type="component" value="Unassembled WGS sequence"/>
</dbReference>
<protein>
    <recommendedName>
        <fullName evidence="4">DUF4363 family protein</fullName>
    </recommendedName>
</protein>
<keyword evidence="1" id="KW-0812">Transmembrane</keyword>
<accession>A0A9Q1UW90</accession>
<evidence type="ECO:0000313" key="3">
    <source>
        <dbReference type="Proteomes" id="UP000037540"/>
    </source>
</evidence>
<feature type="transmembrane region" description="Helical" evidence="1">
    <location>
        <begin position="7"/>
        <end position="27"/>
    </location>
</feature>
<name>A0A9Q1UW90_CLOBO</name>
<evidence type="ECO:0000256" key="1">
    <source>
        <dbReference type="SAM" id="Phobius"/>
    </source>
</evidence>
<dbReference type="AlphaFoldDB" id="A0A9Q1UW90"/>
<reference evidence="2 3" key="1">
    <citation type="submission" date="2015-07" db="EMBL/GenBank/DDBJ databases">
        <title>Draft genome sequences of 17 French Clostridium botulinum group III.</title>
        <authorList>
            <person name="Woudstra C."/>
            <person name="Le Marechal C."/>
            <person name="Souillard R."/>
            <person name="Bayon-Auboyer M.-H."/>
            <person name="Dessouter D."/>
            <person name="Fach P."/>
        </authorList>
    </citation>
    <scope>NUCLEOTIDE SEQUENCE [LARGE SCALE GENOMIC DNA]</scope>
    <source>
        <strain evidence="2 3">12LNRI-CD</strain>
    </source>
</reference>
<dbReference type="EMBL" id="LGVR01000076">
    <property type="protein sequence ID" value="KOA83875.1"/>
    <property type="molecule type" value="Genomic_DNA"/>
</dbReference>
<keyword evidence="1" id="KW-1133">Transmembrane helix</keyword>
<proteinExistence type="predicted"/>